<dbReference type="SUPFAM" id="SSF53335">
    <property type="entry name" value="S-adenosyl-L-methionine-dependent methyltransferases"/>
    <property type="match status" value="1"/>
</dbReference>
<evidence type="ECO:0000313" key="2">
    <source>
        <dbReference type="Proteomes" id="UP000544222"/>
    </source>
</evidence>
<dbReference type="GO" id="GO:0008168">
    <property type="term" value="F:methyltransferase activity"/>
    <property type="evidence" value="ECO:0007669"/>
    <property type="project" value="UniProtKB-KW"/>
</dbReference>
<comment type="caution">
    <text evidence="1">The sequence shown here is derived from an EMBL/GenBank/DDBJ whole genome shotgun (WGS) entry which is preliminary data.</text>
</comment>
<name>A0A7W5DQZ5_9PORP</name>
<dbReference type="Pfam" id="PF13578">
    <property type="entry name" value="Methyltransf_24"/>
    <property type="match status" value="1"/>
</dbReference>
<proteinExistence type="predicted"/>
<sequence>MNYLYTTKEYVCYLLKARHRQGFGIHSPFVFRLLTEVIFVQEYFYCYEPIEALRDTLLENKEKIRVEDFGAGKYTERTIASVAKYSVKSAKYAQLLFRLANMNTSQTILELGTAMGITTSYLASANAHAAVYTIEGDSKLCEYARNHFAQLGKDNINLFSGTIDQHLPKILEIVDKLDFVFFDANHTKEATLRYVMWCLPKIHSGTIFAVDDIHWSPSMKEAWQVLKQDPRVRLSIDLFGMGLLFFNEELIKQDYIVAF</sequence>
<evidence type="ECO:0000313" key="1">
    <source>
        <dbReference type="EMBL" id="MBB3186939.1"/>
    </source>
</evidence>
<dbReference type="AlphaFoldDB" id="A0A7W5DQZ5"/>
<accession>A0A7W5DQZ5</accession>
<dbReference type="CDD" id="cd02440">
    <property type="entry name" value="AdoMet_MTases"/>
    <property type="match status" value="1"/>
</dbReference>
<protein>
    <submittedName>
        <fullName evidence="1">Putative O-methyltransferase YrrM</fullName>
    </submittedName>
</protein>
<dbReference type="EMBL" id="JACHYB010000001">
    <property type="protein sequence ID" value="MBB3186939.1"/>
    <property type="molecule type" value="Genomic_DNA"/>
</dbReference>
<keyword evidence="1" id="KW-0808">Transferase</keyword>
<dbReference type="RefSeq" id="WP_183412769.1">
    <property type="nucleotide sequence ID" value="NZ_JACHYB010000001.1"/>
</dbReference>
<dbReference type="Gene3D" id="3.40.50.150">
    <property type="entry name" value="Vaccinia Virus protein VP39"/>
    <property type="match status" value="1"/>
</dbReference>
<keyword evidence="1" id="KW-0489">Methyltransferase</keyword>
<gene>
    <name evidence="1" type="ORF">FHX64_001102</name>
</gene>
<dbReference type="InterPro" id="IPR029063">
    <property type="entry name" value="SAM-dependent_MTases_sf"/>
</dbReference>
<dbReference type="GO" id="GO:0032259">
    <property type="term" value="P:methylation"/>
    <property type="evidence" value="ECO:0007669"/>
    <property type="project" value="UniProtKB-KW"/>
</dbReference>
<keyword evidence="2" id="KW-1185">Reference proteome</keyword>
<dbReference type="Proteomes" id="UP000544222">
    <property type="component" value="Unassembled WGS sequence"/>
</dbReference>
<organism evidence="1 2">
    <name type="scientific">Microbacter margulisiae</name>
    <dbReference type="NCBI Taxonomy" id="1350067"/>
    <lineage>
        <taxon>Bacteria</taxon>
        <taxon>Pseudomonadati</taxon>
        <taxon>Bacteroidota</taxon>
        <taxon>Bacteroidia</taxon>
        <taxon>Bacteroidales</taxon>
        <taxon>Porphyromonadaceae</taxon>
        <taxon>Microbacter</taxon>
    </lineage>
</organism>
<reference evidence="1 2" key="1">
    <citation type="submission" date="2020-08" db="EMBL/GenBank/DDBJ databases">
        <title>Genomic Encyclopedia of Type Strains, Phase IV (KMG-IV): sequencing the most valuable type-strain genomes for metagenomic binning, comparative biology and taxonomic classification.</title>
        <authorList>
            <person name="Goeker M."/>
        </authorList>
    </citation>
    <scope>NUCLEOTIDE SEQUENCE [LARGE SCALE GENOMIC DNA]</scope>
    <source>
        <strain evidence="1 2">DSM 27471</strain>
    </source>
</reference>